<dbReference type="Proteomes" id="UP001530293">
    <property type="component" value="Unassembled WGS sequence"/>
</dbReference>
<proteinExistence type="predicted"/>
<feature type="transmembrane region" description="Helical" evidence="5">
    <location>
        <begin position="266"/>
        <end position="283"/>
    </location>
</feature>
<keyword evidence="3 5" id="KW-1133">Transmembrane helix</keyword>
<keyword evidence="2 5" id="KW-0812">Transmembrane</keyword>
<dbReference type="InterPro" id="IPR020846">
    <property type="entry name" value="MFS_dom"/>
</dbReference>
<feature type="transmembrane region" description="Helical" evidence="5">
    <location>
        <begin position="235"/>
        <end position="260"/>
    </location>
</feature>
<dbReference type="AlphaFoldDB" id="A0ABD3MCG0"/>
<protein>
    <recommendedName>
        <fullName evidence="6">Major facilitator superfamily (MFS) profile domain-containing protein</fullName>
    </recommendedName>
</protein>
<dbReference type="PROSITE" id="PS50850">
    <property type="entry name" value="MFS"/>
    <property type="match status" value="1"/>
</dbReference>
<feature type="transmembrane region" description="Helical" evidence="5">
    <location>
        <begin position="494"/>
        <end position="516"/>
    </location>
</feature>
<dbReference type="Pfam" id="PF07690">
    <property type="entry name" value="MFS_1"/>
    <property type="match status" value="1"/>
</dbReference>
<keyword evidence="8" id="KW-1185">Reference proteome</keyword>
<evidence type="ECO:0000259" key="6">
    <source>
        <dbReference type="PROSITE" id="PS50850"/>
    </source>
</evidence>
<gene>
    <name evidence="7" type="ORF">ACHAWU_004904</name>
</gene>
<feature type="transmembrane region" description="Helical" evidence="5">
    <location>
        <begin position="167"/>
        <end position="189"/>
    </location>
</feature>
<sequence length="600" mass="65300">MGVCNTHTPKMMQNLLRHYRSYGYGSIDADNIDGLLHKDQNRNSSAETAVTSAASSVSTIFEDSVYSEAQPCISPDYDAMEQHHVKFLQPPPPKRNSALADVRLSMISNFSAAYNTVNISLALTLMRSTHPPEDSPSVANCSSALIAGMIIGQLGGGLLGDWLGRHMAMAVTLTLQICAAFMSAWSDVIIPNWNIYTLLACWRFLLGVGCGGVYPLAATITAESAVDAQEKAKSVALMFSFQGVGYLAVSLSAYLFLRLFGGESDLAWRCLLGFGSLPGLVLIGSRMYHGKKVEADGQHQCRGQDVEHGMSKMSKTTLSDDTNKLTNFNSQRRRRSQIRLPPTSLWQQIQSEPNLVRKLIGTAGCWFLFDILFYGNTLFQPVVLSAAFGDSSTTLDIIHDSMCISLLALPGYFVSVAMVGRQSPKRIQLQGFLCMAGLYTALGFTFGNLQRLSLLSLYGLTFFFSNYGPNSTVSDRETFMLPSMTFSRPCRSTLNGICAASGKFGALLGACIFLPLASMIGIAHVMILCAVVSIASAFLTLIFTEDVAAPDKDPDDDTEAVRISSVVHLSSLQDVELDTRKANRLPTTVSMPTFLDFTHE</sequence>
<feature type="transmembrane region" description="Helical" evidence="5">
    <location>
        <begin position="104"/>
        <end position="125"/>
    </location>
</feature>
<organism evidence="7 8">
    <name type="scientific">Discostella pseudostelligera</name>
    <dbReference type="NCBI Taxonomy" id="259834"/>
    <lineage>
        <taxon>Eukaryota</taxon>
        <taxon>Sar</taxon>
        <taxon>Stramenopiles</taxon>
        <taxon>Ochrophyta</taxon>
        <taxon>Bacillariophyta</taxon>
        <taxon>Coscinodiscophyceae</taxon>
        <taxon>Thalassiosirophycidae</taxon>
        <taxon>Stephanodiscales</taxon>
        <taxon>Stephanodiscaceae</taxon>
        <taxon>Discostella</taxon>
    </lineage>
</organism>
<evidence type="ECO:0000256" key="3">
    <source>
        <dbReference type="ARBA" id="ARBA00022989"/>
    </source>
</evidence>
<dbReference type="InterPro" id="IPR036259">
    <property type="entry name" value="MFS_trans_sf"/>
</dbReference>
<feature type="transmembrane region" description="Helical" evidence="5">
    <location>
        <begin position="137"/>
        <end position="160"/>
    </location>
</feature>
<feature type="transmembrane region" description="Helical" evidence="5">
    <location>
        <begin position="397"/>
        <end position="419"/>
    </location>
</feature>
<comment type="subcellular location">
    <subcellularLocation>
        <location evidence="1">Membrane</location>
        <topology evidence="1">Multi-pass membrane protein</topology>
    </subcellularLocation>
</comment>
<feature type="transmembrane region" description="Helical" evidence="5">
    <location>
        <begin position="359"/>
        <end position="377"/>
    </location>
</feature>
<accession>A0ABD3MCG0</accession>
<dbReference type="GO" id="GO:0016020">
    <property type="term" value="C:membrane"/>
    <property type="evidence" value="ECO:0007669"/>
    <property type="project" value="UniProtKB-SubCell"/>
</dbReference>
<dbReference type="EMBL" id="JALLBG020000184">
    <property type="protein sequence ID" value="KAL3760466.1"/>
    <property type="molecule type" value="Genomic_DNA"/>
</dbReference>
<dbReference type="Gene3D" id="1.20.1250.20">
    <property type="entry name" value="MFS general substrate transporter like domains"/>
    <property type="match status" value="2"/>
</dbReference>
<evidence type="ECO:0000313" key="7">
    <source>
        <dbReference type="EMBL" id="KAL3760466.1"/>
    </source>
</evidence>
<evidence type="ECO:0000313" key="8">
    <source>
        <dbReference type="Proteomes" id="UP001530293"/>
    </source>
</evidence>
<name>A0ABD3MCG0_9STRA</name>
<reference evidence="7 8" key="1">
    <citation type="submission" date="2024-10" db="EMBL/GenBank/DDBJ databases">
        <title>Updated reference genomes for cyclostephanoid diatoms.</title>
        <authorList>
            <person name="Roberts W.R."/>
            <person name="Alverson A.J."/>
        </authorList>
    </citation>
    <scope>NUCLEOTIDE SEQUENCE [LARGE SCALE GENOMIC DNA]</scope>
    <source>
        <strain evidence="7 8">AJA232-27</strain>
    </source>
</reference>
<evidence type="ECO:0000256" key="4">
    <source>
        <dbReference type="ARBA" id="ARBA00023136"/>
    </source>
</evidence>
<comment type="caution">
    <text evidence="7">The sequence shown here is derived from an EMBL/GenBank/DDBJ whole genome shotgun (WGS) entry which is preliminary data.</text>
</comment>
<evidence type="ECO:0000256" key="5">
    <source>
        <dbReference type="SAM" id="Phobius"/>
    </source>
</evidence>
<feature type="transmembrane region" description="Helical" evidence="5">
    <location>
        <begin position="455"/>
        <end position="473"/>
    </location>
</feature>
<dbReference type="SUPFAM" id="SSF103473">
    <property type="entry name" value="MFS general substrate transporter"/>
    <property type="match status" value="1"/>
</dbReference>
<evidence type="ECO:0000256" key="1">
    <source>
        <dbReference type="ARBA" id="ARBA00004141"/>
    </source>
</evidence>
<dbReference type="InterPro" id="IPR011701">
    <property type="entry name" value="MFS"/>
</dbReference>
<evidence type="ECO:0000256" key="2">
    <source>
        <dbReference type="ARBA" id="ARBA00022692"/>
    </source>
</evidence>
<feature type="domain" description="Major facilitator superfamily (MFS) profile" evidence="6">
    <location>
        <begin position="101"/>
        <end position="548"/>
    </location>
</feature>
<feature type="transmembrane region" description="Helical" evidence="5">
    <location>
        <begin position="522"/>
        <end position="543"/>
    </location>
</feature>
<keyword evidence="4 5" id="KW-0472">Membrane</keyword>
<feature type="transmembrane region" description="Helical" evidence="5">
    <location>
        <begin position="431"/>
        <end position="449"/>
    </location>
</feature>
<dbReference type="PANTHER" id="PTHR24064">
    <property type="entry name" value="SOLUTE CARRIER FAMILY 22 MEMBER"/>
    <property type="match status" value="1"/>
</dbReference>
<feature type="transmembrane region" description="Helical" evidence="5">
    <location>
        <begin position="195"/>
        <end position="214"/>
    </location>
</feature>